<accession>A0AAP2GVQ6</accession>
<name>A0AAP2GVQ6_9BACT</name>
<evidence type="ECO:0000313" key="2">
    <source>
        <dbReference type="Proteomes" id="UP001319080"/>
    </source>
</evidence>
<reference evidence="1 2" key="1">
    <citation type="submission" date="2021-05" db="EMBL/GenBank/DDBJ databases">
        <title>A Polyphasic approach of four new species of the genus Ohtaekwangia: Ohtaekwangia histidinii sp. nov., Ohtaekwangia cretensis sp. nov., Ohtaekwangia indiensis sp. nov., Ohtaekwangia reichenbachii sp. nov. from diverse environment.</title>
        <authorList>
            <person name="Octaviana S."/>
        </authorList>
    </citation>
    <scope>NUCLEOTIDE SEQUENCE [LARGE SCALE GENOMIC DNA]</scope>
    <source>
        <strain evidence="1 2">PWU5</strain>
    </source>
</reference>
<sequence>MITSSINEIKKELSVLESETLLALCMRLAKYKKENKELLTYLLFEAHNEQAYIENIKEEITELFKTLPSNTYLIKKTLRKILRTANKHIKYSGIKQTELEVRIFFCTKMKDAHVPRQQGSVLFNMYQQQIKKINTVLGKLHEDLQGDYLREINYISR</sequence>
<gene>
    <name evidence="1" type="ORF">KK062_23465</name>
</gene>
<protein>
    <submittedName>
        <fullName evidence="1">Uncharacterized protein</fullName>
    </submittedName>
</protein>
<organism evidence="1 2">
    <name type="scientific">Dawidia cretensis</name>
    <dbReference type="NCBI Taxonomy" id="2782350"/>
    <lineage>
        <taxon>Bacteria</taxon>
        <taxon>Pseudomonadati</taxon>
        <taxon>Bacteroidota</taxon>
        <taxon>Cytophagia</taxon>
        <taxon>Cytophagales</taxon>
        <taxon>Chryseotaleaceae</taxon>
        <taxon>Dawidia</taxon>
    </lineage>
</organism>
<dbReference type="RefSeq" id="WP_254086798.1">
    <property type="nucleotide sequence ID" value="NZ_JAHESE010000030.1"/>
</dbReference>
<proteinExistence type="predicted"/>
<evidence type="ECO:0000313" key="1">
    <source>
        <dbReference type="EMBL" id="MBT1711223.1"/>
    </source>
</evidence>
<dbReference type="Proteomes" id="UP001319080">
    <property type="component" value="Unassembled WGS sequence"/>
</dbReference>
<dbReference type="EMBL" id="JAHESE010000030">
    <property type="protein sequence ID" value="MBT1711223.1"/>
    <property type="molecule type" value="Genomic_DNA"/>
</dbReference>
<dbReference type="AlphaFoldDB" id="A0AAP2GVQ6"/>
<keyword evidence="2" id="KW-1185">Reference proteome</keyword>
<comment type="caution">
    <text evidence="1">The sequence shown here is derived from an EMBL/GenBank/DDBJ whole genome shotgun (WGS) entry which is preliminary data.</text>
</comment>